<sequence length="106" mass="11156">MLVAIGVVAISVGALGLWVGMSKLDVFTGKVLDVSKAEAGVQRILVDPVEGYGATSVSDVVCNGGDDPVVKKGATFTCDVVVDGRKRQVLVLFEDDDGTYEVDRPR</sequence>
<gene>
    <name evidence="2" type="ORF">CQY20_26075</name>
</gene>
<evidence type="ECO:0000259" key="1">
    <source>
        <dbReference type="Pfam" id="PF14230"/>
    </source>
</evidence>
<name>A0A2A7MRQ0_MYCAG</name>
<dbReference type="AlphaFoldDB" id="A0A2A7MRQ0"/>
<feature type="domain" description="DUF4333" evidence="1">
    <location>
        <begin position="15"/>
        <end position="98"/>
    </location>
</feature>
<keyword evidence="3" id="KW-1185">Reference proteome</keyword>
<dbReference type="OrthoDB" id="3625154at2"/>
<proteinExistence type="predicted"/>
<dbReference type="InterPro" id="IPR025637">
    <property type="entry name" value="DUF4333"/>
</dbReference>
<protein>
    <recommendedName>
        <fullName evidence="1">DUF4333 domain-containing protein</fullName>
    </recommendedName>
</protein>
<reference evidence="2 3" key="1">
    <citation type="submission" date="2017-10" db="EMBL/GenBank/DDBJ databases">
        <title>The new phylogeny of genus Mycobacterium.</title>
        <authorList>
            <person name="Tortoli E."/>
            <person name="Trovato A."/>
            <person name="Cirillo D.M."/>
        </authorList>
    </citation>
    <scope>NUCLEOTIDE SEQUENCE [LARGE SCALE GENOMIC DNA]</scope>
    <source>
        <strain evidence="2 3">CCUG37673</strain>
    </source>
</reference>
<dbReference type="Pfam" id="PF14230">
    <property type="entry name" value="DUF4333"/>
    <property type="match status" value="1"/>
</dbReference>
<accession>A0A2A7MRQ0</accession>
<evidence type="ECO:0000313" key="2">
    <source>
        <dbReference type="EMBL" id="PEG34354.1"/>
    </source>
</evidence>
<dbReference type="EMBL" id="PDCP01000068">
    <property type="protein sequence ID" value="PEG34354.1"/>
    <property type="molecule type" value="Genomic_DNA"/>
</dbReference>
<comment type="caution">
    <text evidence="2">The sequence shown here is derived from an EMBL/GenBank/DDBJ whole genome shotgun (WGS) entry which is preliminary data.</text>
</comment>
<evidence type="ECO:0000313" key="3">
    <source>
        <dbReference type="Proteomes" id="UP000220914"/>
    </source>
</evidence>
<dbReference type="Proteomes" id="UP000220914">
    <property type="component" value="Unassembled WGS sequence"/>
</dbReference>
<organism evidence="2 3">
    <name type="scientific">Mycolicibacterium agri</name>
    <name type="common">Mycobacterium agri</name>
    <dbReference type="NCBI Taxonomy" id="36811"/>
    <lineage>
        <taxon>Bacteria</taxon>
        <taxon>Bacillati</taxon>
        <taxon>Actinomycetota</taxon>
        <taxon>Actinomycetes</taxon>
        <taxon>Mycobacteriales</taxon>
        <taxon>Mycobacteriaceae</taxon>
        <taxon>Mycolicibacterium</taxon>
    </lineage>
</organism>